<comment type="subcellular location">
    <subcellularLocation>
        <location evidence="1">Membrane</location>
        <topology evidence="1">Multi-pass membrane protein</topology>
    </subcellularLocation>
</comment>
<evidence type="ECO:0000313" key="7">
    <source>
        <dbReference type="RefSeq" id="XP_008487989.1"/>
    </source>
</evidence>
<evidence type="ECO:0000256" key="5">
    <source>
        <dbReference type="SAM" id="Phobius"/>
    </source>
</evidence>
<feature type="transmembrane region" description="Helical" evidence="5">
    <location>
        <begin position="38"/>
        <end position="61"/>
    </location>
</feature>
<dbReference type="STRING" id="121845.A0A1S3DVW4"/>
<dbReference type="PANTHER" id="PTHR12489:SF16">
    <property type="entry name" value="LHFPL TETRASPAN SUBFAMILY MEMBER 6 PROTEIN-RELATED"/>
    <property type="match status" value="1"/>
</dbReference>
<dbReference type="KEGG" id="dci:103524737"/>
<evidence type="ECO:0000256" key="1">
    <source>
        <dbReference type="ARBA" id="ARBA00004141"/>
    </source>
</evidence>
<name>A0A1S3DVW4_DIACI</name>
<reference evidence="7" key="1">
    <citation type="submission" date="2025-08" db="UniProtKB">
        <authorList>
            <consortium name="RefSeq"/>
        </authorList>
    </citation>
    <scope>IDENTIFICATION</scope>
</reference>
<evidence type="ECO:0000256" key="2">
    <source>
        <dbReference type="ARBA" id="ARBA00022692"/>
    </source>
</evidence>
<dbReference type="PaxDb" id="121845-A0A1S3DVW4"/>
<dbReference type="OMA" id="REVKESC"/>
<dbReference type="AlphaFoldDB" id="A0A1S3DVW4"/>
<evidence type="ECO:0000256" key="3">
    <source>
        <dbReference type="ARBA" id="ARBA00022989"/>
    </source>
</evidence>
<protein>
    <submittedName>
        <fullName evidence="7">LHFPL tetraspan subfamily member 1 protein</fullName>
    </submittedName>
</protein>
<dbReference type="RefSeq" id="XP_008487989.1">
    <property type="nucleotide sequence ID" value="XM_008489767.2"/>
</dbReference>
<keyword evidence="6" id="KW-1185">Reference proteome</keyword>
<gene>
    <name evidence="7" type="primary">LOC103524737</name>
</gene>
<keyword evidence="3 5" id="KW-1133">Transmembrane helix</keyword>
<evidence type="ECO:0000313" key="6">
    <source>
        <dbReference type="Proteomes" id="UP000079169"/>
    </source>
</evidence>
<dbReference type="PANTHER" id="PTHR12489">
    <property type="entry name" value="LIPOMA HMGIC FUSION PARTNER-LIKE PROTEIN"/>
    <property type="match status" value="1"/>
</dbReference>
<accession>A0A1S3DVW4</accession>
<dbReference type="InterPro" id="IPR019372">
    <property type="entry name" value="LHFPL"/>
</dbReference>
<evidence type="ECO:0000256" key="4">
    <source>
        <dbReference type="ARBA" id="ARBA00023136"/>
    </source>
</evidence>
<dbReference type="GeneID" id="103524737"/>
<organism evidence="6 7">
    <name type="scientific">Diaphorina citri</name>
    <name type="common">Asian citrus psyllid</name>
    <dbReference type="NCBI Taxonomy" id="121845"/>
    <lineage>
        <taxon>Eukaryota</taxon>
        <taxon>Metazoa</taxon>
        <taxon>Ecdysozoa</taxon>
        <taxon>Arthropoda</taxon>
        <taxon>Hexapoda</taxon>
        <taxon>Insecta</taxon>
        <taxon>Pterygota</taxon>
        <taxon>Neoptera</taxon>
        <taxon>Paraneoptera</taxon>
        <taxon>Hemiptera</taxon>
        <taxon>Sternorrhyncha</taxon>
        <taxon>Psylloidea</taxon>
        <taxon>Psyllidae</taxon>
        <taxon>Diaphorininae</taxon>
        <taxon>Diaphorina</taxon>
    </lineage>
</organism>
<sequence>MVLAGVVVYPMGWDNKEVRESCGNLSHFYKLGTCQISWSVYLLSAAVLILLLCFSLSFCAARAVHPEGSFRI</sequence>
<dbReference type="GO" id="GO:0016020">
    <property type="term" value="C:membrane"/>
    <property type="evidence" value="ECO:0007669"/>
    <property type="project" value="UniProtKB-SubCell"/>
</dbReference>
<proteinExistence type="predicted"/>
<dbReference type="Pfam" id="PF10242">
    <property type="entry name" value="L_HMGIC_fpl"/>
    <property type="match status" value="1"/>
</dbReference>
<dbReference type="Proteomes" id="UP000079169">
    <property type="component" value="Unplaced"/>
</dbReference>
<keyword evidence="4 5" id="KW-0472">Membrane</keyword>
<keyword evidence="2 5" id="KW-0812">Transmembrane</keyword>
<dbReference type="OrthoDB" id="5873721at2759"/>